<keyword evidence="2" id="KW-0808">Transferase</keyword>
<dbReference type="GO" id="GO:0003866">
    <property type="term" value="F:3-phosphoshikimate 1-carboxyvinyltransferase activity"/>
    <property type="evidence" value="ECO:0007669"/>
    <property type="project" value="TreeGrafter"/>
</dbReference>
<feature type="domain" description="Enolpyruvate transferase" evidence="7">
    <location>
        <begin position="421"/>
        <end position="602"/>
    </location>
</feature>
<dbReference type="EMBL" id="JAEFCI010006942">
    <property type="protein sequence ID" value="KAG5459376.1"/>
    <property type="molecule type" value="Genomic_DNA"/>
</dbReference>
<dbReference type="FunFam" id="3.40.50.1970:FF:000007">
    <property type="entry name" value="Pentafunctional AROM polypeptide"/>
    <property type="match status" value="1"/>
</dbReference>
<gene>
    <name evidence="10" type="ORF">BJ554DRAFT_224</name>
</gene>
<evidence type="ECO:0000256" key="2">
    <source>
        <dbReference type="ARBA" id="ARBA00022679"/>
    </source>
</evidence>
<evidence type="ECO:0000256" key="3">
    <source>
        <dbReference type="ARBA" id="ARBA00022723"/>
    </source>
</evidence>
<dbReference type="GO" id="GO:0000166">
    <property type="term" value="F:nucleotide binding"/>
    <property type="evidence" value="ECO:0007669"/>
    <property type="project" value="UniProtKB-KW"/>
</dbReference>
<dbReference type="SUPFAM" id="SSF56796">
    <property type="entry name" value="Dehydroquinate synthase-like"/>
    <property type="match status" value="1"/>
</dbReference>
<sequence>MADGEGAARGAAFETTFVLGRPSLLTGYGLVGKGGCFARDVLANVPASTYVVFTDANLADLGHLESLVRSLREESAAVRAAGEPEPRVLEYVLPPGEESKSRRAKEECEDFLLASACSRDTCLVALGGGVVGDLVGFVAATFMRGVRYVQVPTTLLAMVDSAIGGKTAVDTPRGKNLIGAFWQPERIFADLSFLKTLPPRESANGMAEGIKTAAFWDEKMFTTLESEVESITEGATSDDASCRKLLHDVILAAARVKAHVVTVDERETGLRGLLNFGHTVGHAYEALLFPALLHGECVSIGMVKEAEIARRLGHLHQAAVSRLVRCLRAYGLPVTIDDERVAGLTGGKRCAVEDLMRTMDVDKKNCGSRKKVVLLAGIGKTVEQRASFVPDDCIRNVLSPAVVVRPPSTSERPRPPDVVICTPGSKSVSNRALLLASLGTGTCRLKGLLHSDDTQVMLDALRRLGGSSYSWEDGGDTLVVTGCGGKFHVPDRELYLGNAGTAARFVTTVCALVEPAPAGSLHTATVLTGNARMKQRPIGPLVDALRENGQQVEYLQSESCLPIRVIPSHQGLAGGEIRLEASISSQYVSSILMCAPYARESVVLR</sequence>
<keyword evidence="4" id="KW-0547">Nucleotide-binding</keyword>
<dbReference type="Gene3D" id="3.65.10.10">
    <property type="entry name" value="Enolpyruvate transferase domain"/>
    <property type="match status" value="1"/>
</dbReference>
<dbReference type="OrthoDB" id="204377at2759"/>
<dbReference type="PANTHER" id="PTHR21090">
    <property type="entry name" value="AROM/DEHYDROQUINATE SYNTHASE"/>
    <property type="match status" value="1"/>
</dbReference>
<evidence type="ECO:0000259" key="7">
    <source>
        <dbReference type="Pfam" id="PF00275"/>
    </source>
</evidence>
<dbReference type="Pfam" id="PF24621">
    <property type="entry name" value="DHQS_C"/>
    <property type="match status" value="1"/>
</dbReference>
<dbReference type="InterPro" id="IPR056179">
    <property type="entry name" value="DHQS_C"/>
</dbReference>
<feature type="non-terminal residue" evidence="10">
    <location>
        <position position="605"/>
    </location>
</feature>
<dbReference type="InterPro" id="IPR001986">
    <property type="entry name" value="Enolpyruvate_Tfrase_dom"/>
</dbReference>
<dbReference type="Gene3D" id="1.20.1090.10">
    <property type="entry name" value="Dehydroquinate synthase-like - alpha domain"/>
    <property type="match status" value="1"/>
</dbReference>
<dbReference type="InterPro" id="IPR016037">
    <property type="entry name" value="DHQ_synth_AroB"/>
</dbReference>
<accession>A0A8H7ZU21</accession>
<comment type="caution">
    <text evidence="10">The sequence shown here is derived from an EMBL/GenBank/DDBJ whole genome shotgun (WGS) entry which is preliminary data.</text>
</comment>
<dbReference type="GO" id="GO:0046872">
    <property type="term" value="F:metal ion binding"/>
    <property type="evidence" value="ECO:0007669"/>
    <property type="project" value="UniProtKB-KW"/>
</dbReference>
<keyword evidence="3" id="KW-0479">Metal-binding</keyword>
<evidence type="ECO:0000313" key="10">
    <source>
        <dbReference type="EMBL" id="KAG5459376.1"/>
    </source>
</evidence>
<dbReference type="GO" id="GO:0009073">
    <property type="term" value="P:aromatic amino acid family biosynthetic process"/>
    <property type="evidence" value="ECO:0007669"/>
    <property type="project" value="InterPro"/>
</dbReference>
<feature type="domain" description="3-dehydroquinate synthase C-terminal" evidence="9">
    <location>
        <begin position="205"/>
        <end position="365"/>
    </location>
</feature>
<dbReference type="GO" id="GO:0005737">
    <property type="term" value="C:cytoplasm"/>
    <property type="evidence" value="ECO:0007669"/>
    <property type="project" value="InterPro"/>
</dbReference>
<dbReference type="Pfam" id="PF00275">
    <property type="entry name" value="EPSP_synthase"/>
    <property type="match status" value="1"/>
</dbReference>
<comment type="cofactor">
    <cofactor evidence="1">
        <name>Zn(2+)</name>
        <dbReference type="ChEBI" id="CHEBI:29105"/>
    </cofactor>
</comment>
<evidence type="ECO:0000256" key="1">
    <source>
        <dbReference type="ARBA" id="ARBA00001947"/>
    </source>
</evidence>
<dbReference type="Pfam" id="PF01761">
    <property type="entry name" value="DHQ_synthase"/>
    <property type="match status" value="1"/>
</dbReference>
<dbReference type="Proteomes" id="UP000673691">
    <property type="component" value="Unassembled WGS sequence"/>
</dbReference>
<dbReference type="GO" id="GO:0009423">
    <property type="term" value="P:chorismate biosynthetic process"/>
    <property type="evidence" value="ECO:0007669"/>
    <property type="project" value="TreeGrafter"/>
</dbReference>
<dbReference type="NCBIfam" id="TIGR01357">
    <property type="entry name" value="aroB"/>
    <property type="match status" value="1"/>
</dbReference>
<organism evidence="10 11">
    <name type="scientific">Olpidium bornovanus</name>
    <dbReference type="NCBI Taxonomy" id="278681"/>
    <lineage>
        <taxon>Eukaryota</taxon>
        <taxon>Fungi</taxon>
        <taxon>Fungi incertae sedis</taxon>
        <taxon>Olpidiomycota</taxon>
        <taxon>Olpidiomycotina</taxon>
        <taxon>Olpidiomycetes</taxon>
        <taxon>Olpidiales</taxon>
        <taxon>Olpidiaceae</taxon>
        <taxon>Olpidium</taxon>
    </lineage>
</organism>
<dbReference type="PROSITE" id="PS00104">
    <property type="entry name" value="EPSP_SYNTHASE_1"/>
    <property type="match status" value="1"/>
</dbReference>
<dbReference type="AlphaFoldDB" id="A0A8H7ZU21"/>
<evidence type="ECO:0000256" key="5">
    <source>
        <dbReference type="ARBA" id="ARBA00022833"/>
    </source>
</evidence>
<dbReference type="SUPFAM" id="SSF55205">
    <property type="entry name" value="EPT/RTPC-like"/>
    <property type="match status" value="1"/>
</dbReference>
<dbReference type="GO" id="GO:0003856">
    <property type="term" value="F:3-dehydroquinate synthase activity"/>
    <property type="evidence" value="ECO:0007669"/>
    <property type="project" value="InterPro"/>
</dbReference>
<evidence type="ECO:0000256" key="6">
    <source>
        <dbReference type="ARBA" id="ARBA00023239"/>
    </source>
</evidence>
<proteinExistence type="predicted"/>
<dbReference type="InterPro" id="IPR013792">
    <property type="entry name" value="RNA3'P_cycl/enolpyr_Trfase_a/b"/>
</dbReference>
<keyword evidence="5" id="KW-0862">Zinc</keyword>
<dbReference type="Gene3D" id="3.40.50.1970">
    <property type="match status" value="1"/>
</dbReference>
<keyword evidence="6" id="KW-0456">Lyase</keyword>
<dbReference type="InterPro" id="IPR023193">
    <property type="entry name" value="EPSP_synthase_CS"/>
</dbReference>
<feature type="domain" description="3-dehydroquinate synthase N-terminal" evidence="8">
    <location>
        <begin position="91"/>
        <end position="202"/>
    </location>
</feature>
<evidence type="ECO:0000259" key="8">
    <source>
        <dbReference type="Pfam" id="PF01761"/>
    </source>
</evidence>
<dbReference type="InterPro" id="IPR036968">
    <property type="entry name" value="Enolpyruvate_Tfrase_sf"/>
</dbReference>
<dbReference type="CDD" id="cd08195">
    <property type="entry name" value="DHQS"/>
    <property type="match status" value="1"/>
</dbReference>
<evidence type="ECO:0000313" key="11">
    <source>
        <dbReference type="Proteomes" id="UP000673691"/>
    </source>
</evidence>
<dbReference type="PANTHER" id="PTHR21090:SF5">
    <property type="entry name" value="PENTAFUNCTIONAL AROM POLYPEPTIDE"/>
    <property type="match status" value="1"/>
</dbReference>
<evidence type="ECO:0000256" key="4">
    <source>
        <dbReference type="ARBA" id="ARBA00022741"/>
    </source>
</evidence>
<protein>
    <submittedName>
        <fullName evidence="10">YDR127Wp-like protein</fullName>
    </submittedName>
</protein>
<keyword evidence="11" id="KW-1185">Reference proteome</keyword>
<evidence type="ECO:0000259" key="9">
    <source>
        <dbReference type="Pfam" id="PF24621"/>
    </source>
</evidence>
<reference evidence="10 11" key="1">
    <citation type="journal article" name="Sci. Rep.">
        <title>Genome-scale phylogenetic analyses confirm Olpidium as the closest living zoosporic fungus to the non-flagellated, terrestrial fungi.</title>
        <authorList>
            <person name="Chang Y."/>
            <person name="Rochon D."/>
            <person name="Sekimoto S."/>
            <person name="Wang Y."/>
            <person name="Chovatia M."/>
            <person name="Sandor L."/>
            <person name="Salamov A."/>
            <person name="Grigoriev I.V."/>
            <person name="Stajich J.E."/>
            <person name="Spatafora J.W."/>
        </authorList>
    </citation>
    <scope>NUCLEOTIDE SEQUENCE [LARGE SCALE GENOMIC DNA]</scope>
    <source>
        <strain evidence="10">S191</strain>
    </source>
</reference>
<name>A0A8H7ZU21_9FUNG</name>
<dbReference type="InterPro" id="IPR030960">
    <property type="entry name" value="DHQS/DOIS_N"/>
</dbReference>